<proteinExistence type="predicted"/>
<dbReference type="InterPro" id="IPR036397">
    <property type="entry name" value="RNaseH_sf"/>
</dbReference>
<name>A0A6J8AYQ4_MYTCO</name>
<reference evidence="4 5" key="1">
    <citation type="submission" date="2020-06" db="EMBL/GenBank/DDBJ databases">
        <authorList>
            <person name="Li R."/>
            <person name="Bekaert M."/>
        </authorList>
    </citation>
    <scope>NUCLEOTIDE SEQUENCE [LARGE SCALE GENOMIC DNA]</scope>
    <source>
        <strain evidence="5">wild</strain>
    </source>
</reference>
<dbReference type="PANTHER" id="PTHR37984">
    <property type="entry name" value="PROTEIN CBG26694"/>
    <property type="match status" value="1"/>
</dbReference>
<dbReference type="PANTHER" id="PTHR37984:SF5">
    <property type="entry name" value="PROTEIN NYNRIN-LIKE"/>
    <property type="match status" value="1"/>
</dbReference>
<evidence type="ECO:0000313" key="4">
    <source>
        <dbReference type="EMBL" id="CAC5375994.1"/>
    </source>
</evidence>
<evidence type="ECO:0000313" key="5">
    <source>
        <dbReference type="Proteomes" id="UP000507470"/>
    </source>
</evidence>
<feature type="compositionally biased region" description="Acidic residues" evidence="1">
    <location>
        <begin position="610"/>
        <end position="623"/>
    </location>
</feature>
<dbReference type="Gene3D" id="3.90.70.80">
    <property type="match status" value="1"/>
</dbReference>
<dbReference type="InterPro" id="IPR011049">
    <property type="entry name" value="Serralysin-like_metalloprot_C"/>
</dbReference>
<dbReference type="Pfam" id="PF02338">
    <property type="entry name" value="OTU"/>
    <property type="match status" value="1"/>
</dbReference>
<dbReference type="Proteomes" id="UP000507470">
    <property type="component" value="Unassembled WGS sequence"/>
</dbReference>
<feature type="region of interest" description="Disordered" evidence="1">
    <location>
        <begin position="597"/>
        <end position="623"/>
    </location>
</feature>
<feature type="domain" description="OTU" evidence="2">
    <location>
        <begin position="428"/>
        <end position="552"/>
    </location>
</feature>
<dbReference type="Pfam" id="PF21300">
    <property type="entry name" value="LbR_Ice_bind"/>
    <property type="match status" value="2"/>
</dbReference>
<dbReference type="InterPro" id="IPR001584">
    <property type="entry name" value="Integrase_cat-core"/>
</dbReference>
<dbReference type="InterPro" id="IPR038765">
    <property type="entry name" value="Papain-like_cys_pep_sf"/>
</dbReference>
<dbReference type="PROSITE" id="PS50802">
    <property type="entry name" value="OTU"/>
    <property type="match status" value="1"/>
</dbReference>
<protein>
    <recommendedName>
        <fullName evidence="6">Integrase catalytic domain-containing protein</fullName>
    </recommendedName>
</protein>
<evidence type="ECO:0000259" key="3">
    <source>
        <dbReference type="PROSITE" id="PS50994"/>
    </source>
</evidence>
<dbReference type="PROSITE" id="PS50994">
    <property type="entry name" value="INTEGRASE"/>
    <property type="match status" value="1"/>
</dbReference>
<dbReference type="EMBL" id="CACVKT020002172">
    <property type="protein sequence ID" value="CAC5375994.1"/>
    <property type="molecule type" value="Genomic_DNA"/>
</dbReference>
<accession>A0A6J8AYQ4</accession>
<dbReference type="GO" id="GO:0003676">
    <property type="term" value="F:nucleic acid binding"/>
    <property type="evidence" value="ECO:0007669"/>
    <property type="project" value="InterPro"/>
</dbReference>
<dbReference type="InterPro" id="IPR003323">
    <property type="entry name" value="OTU_dom"/>
</dbReference>
<dbReference type="SUPFAM" id="SSF53098">
    <property type="entry name" value="Ribonuclease H-like"/>
    <property type="match status" value="1"/>
</dbReference>
<evidence type="ECO:0000256" key="1">
    <source>
        <dbReference type="SAM" id="MobiDB-lite"/>
    </source>
</evidence>
<dbReference type="Gene3D" id="3.30.420.10">
    <property type="entry name" value="Ribonuclease H-like superfamily/Ribonuclease H"/>
    <property type="match status" value="1"/>
</dbReference>
<evidence type="ECO:0000259" key="2">
    <source>
        <dbReference type="PROSITE" id="PS50802"/>
    </source>
</evidence>
<sequence length="1189" mass="136832">MFRTIEGTFDIPVKERTLEQNNAISTYYKRKDLYTIQGQPPRLYFDNKPVLKKDECPRLIKKQYTQEKGIGPRRMFHQLKNRFSGLSEKLICKEMNKELYYKSLTARFKNKAPYRPVVSQGVHHILQIDLVDMQRHKVTHRKKIFKYVLSVLDVFSRYVWLRPLQNKNSATVKRELKSLFEEFGEPKVIQHDCGKEFEGEVRIFLKKKKIKQIKSRPYHPQSQGKVERMHLILKKKIAFDLLKMKQVGVNWVRQLQKYERKINDGPKECLAWKCPFEIYYGRTRQSHLRKSFKSPQVWEDHVKHNRNLAQKATRHCNDRKNKAWMKKSKTPIYEVGQQVLVRYRTRNNNRVPNKAWALLVSFVPPYSKCNKKQWFYVSDITGSSLSGGKNSSNPEQRQKKHSNYKSPYYMILTPKDKTYNLISDFRLTVAFNPPGDGNCQFAAISHQLQRLGIYRSAETLRREVITYLGQTSRLGSADNRVLWSNMIIESRSDYLLRMARDTEFGDQITLQAISDMFNVQIVIVSTLNHGTTLLRPDGSNIITRHLPIITIGHYPEGHELQKTVHKFIGATTTQTTNTTTEAMDTTTQALDTTTQTIKHHDTDDGHKDTDDTDTDDKYDDTDDEHNITWYENYDTCDEHIITVDEHDITGNEHNITGDVHDITGDEHNITGDEHNITGDEHDMTGDEHNITGDVHDITGDEHDITGDEHDITGDEHDITGDEHDITGDEHDITGDEHDITGDEHDMTGDEHNITGDEHDITGDEHDITGDEHNITGDEHDITGDEHNITGDEQQTGDEHNITGDEHDMTGDDITGDEHDITGDEHDITGDEHDITGDEHDITGDEHNITGDEHNITGDEHDITGDEHDITGDEHDITGDEHDITGDEHDMTGDEHDITGDEHNITGDEHNITGDEHDITGDVHHDTGVIYNENHDTESPISLRHQVEVRTYIEDLKPSTLRYLKRKATTTVHEALDCIAPSQAKKLLQLLHIDKVGVPLPNKEKFTRQRIDKRKLEHALDFFFDPTFHQIPEIVRTACHSGIVDTYMSYCKETEFEPLSRATLFNILSECPASHRTNLKGLDNIAADGVCAMDTRLEVIAIFQNSTVHQNTNFSDMKEKLISYKLYLKTDFKHHLQMKDQCSDYCIQFALSDPTEKKLARSCTDHLHDMKYPRCYLLPDTVIEVKENNI</sequence>
<gene>
    <name evidence="4" type="ORF">MCOR_12782</name>
</gene>
<feature type="compositionally biased region" description="Basic and acidic residues" evidence="1">
    <location>
        <begin position="598"/>
        <end position="609"/>
    </location>
</feature>
<dbReference type="AlphaFoldDB" id="A0A6J8AYQ4"/>
<dbReference type="InterPro" id="IPR048518">
    <property type="entry name" value="IBP_b_roll"/>
</dbReference>
<dbReference type="InterPro" id="IPR050951">
    <property type="entry name" value="Retrovirus_Pol_polyprotein"/>
</dbReference>
<dbReference type="Pfam" id="PF00665">
    <property type="entry name" value="rve"/>
    <property type="match status" value="1"/>
</dbReference>
<dbReference type="Gene3D" id="2.150.10.10">
    <property type="entry name" value="Serralysin-like metalloprotease, C-terminal"/>
    <property type="match status" value="2"/>
</dbReference>
<feature type="domain" description="Integrase catalytic" evidence="3">
    <location>
        <begin position="112"/>
        <end position="283"/>
    </location>
</feature>
<dbReference type="CDD" id="cd22758">
    <property type="entry name" value="OTU_232R-like"/>
    <property type="match status" value="1"/>
</dbReference>
<keyword evidence="5" id="KW-1185">Reference proteome</keyword>
<dbReference type="GO" id="GO:0015074">
    <property type="term" value="P:DNA integration"/>
    <property type="evidence" value="ECO:0007669"/>
    <property type="project" value="InterPro"/>
</dbReference>
<dbReference type="SUPFAM" id="SSF54001">
    <property type="entry name" value="Cysteine proteinases"/>
    <property type="match status" value="1"/>
</dbReference>
<organism evidence="4 5">
    <name type="scientific">Mytilus coruscus</name>
    <name type="common">Sea mussel</name>
    <dbReference type="NCBI Taxonomy" id="42192"/>
    <lineage>
        <taxon>Eukaryota</taxon>
        <taxon>Metazoa</taxon>
        <taxon>Spiralia</taxon>
        <taxon>Lophotrochozoa</taxon>
        <taxon>Mollusca</taxon>
        <taxon>Bivalvia</taxon>
        <taxon>Autobranchia</taxon>
        <taxon>Pteriomorphia</taxon>
        <taxon>Mytilida</taxon>
        <taxon>Mytiloidea</taxon>
        <taxon>Mytilidae</taxon>
        <taxon>Mytilinae</taxon>
        <taxon>Mytilus</taxon>
    </lineage>
</organism>
<dbReference type="InterPro" id="IPR012337">
    <property type="entry name" value="RNaseH-like_sf"/>
</dbReference>
<evidence type="ECO:0008006" key="6">
    <source>
        <dbReference type="Google" id="ProtNLM"/>
    </source>
</evidence>